<dbReference type="EMBL" id="JACGCM010001363">
    <property type="protein sequence ID" value="KAF6156218.1"/>
    <property type="molecule type" value="Genomic_DNA"/>
</dbReference>
<keyword evidence="2" id="KW-1185">Reference proteome</keyword>
<accession>A0A7J7MNC6</accession>
<dbReference type="OrthoDB" id="1045822at2759"/>
<dbReference type="InterPro" id="IPR006461">
    <property type="entry name" value="PLAC_motif_containing"/>
</dbReference>
<dbReference type="AlphaFoldDB" id="A0A7J7MNC6"/>
<evidence type="ECO:0000313" key="2">
    <source>
        <dbReference type="Proteomes" id="UP000541444"/>
    </source>
</evidence>
<comment type="caution">
    <text evidence="1">The sequence shown here is derived from an EMBL/GenBank/DDBJ whole genome shotgun (WGS) entry which is preliminary data.</text>
</comment>
<proteinExistence type="predicted"/>
<sequence length="183" mass="20036">MLAPGFCYVHVLLSIEFKYFNSTSFQFPATMGAGISTPRGEWSSGLCSCEGDFGTCCITFFLPCVTFGRIAETVDEGQSCCITCWLPCITFGRIAEVLDEGRSSCGAQGCIYGLLMLISCNCLYSCTYRSKLRAKFGLPSSGCCDFCVHCCCESCALCQLHEELKNRGLDPSIGLYISLYYIL</sequence>
<dbReference type="NCBIfam" id="TIGR01571">
    <property type="entry name" value="A_thal_Cys_rich"/>
    <property type="match status" value="1"/>
</dbReference>
<dbReference type="Proteomes" id="UP000541444">
    <property type="component" value="Unassembled WGS sequence"/>
</dbReference>
<reference evidence="1 2" key="1">
    <citation type="journal article" date="2020" name="IScience">
        <title>Genome Sequencing of the Endangered Kingdonia uniflora (Circaeasteraceae, Ranunculales) Reveals Potential Mechanisms of Evolutionary Specialization.</title>
        <authorList>
            <person name="Sun Y."/>
            <person name="Deng T."/>
            <person name="Zhang A."/>
            <person name="Moore M.J."/>
            <person name="Landis J.B."/>
            <person name="Lin N."/>
            <person name="Zhang H."/>
            <person name="Zhang X."/>
            <person name="Huang J."/>
            <person name="Zhang X."/>
            <person name="Sun H."/>
            <person name="Wang H."/>
        </authorList>
    </citation>
    <scope>NUCLEOTIDE SEQUENCE [LARGE SCALE GENOMIC DNA]</scope>
    <source>
        <strain evidence="1">TB1705</strain>
        <tissue evidence="1">Leaf</tissue>
    </source>
</reference>
<name>A0A7J7MNC6_9MAGN</name>
<dbReference type="PANTHER" id="PTHR15907">
    <property type="entry name" value="DUF614 FAMILY PROTEIN-RELATED"/>
    <property type="match status" value="1"/>
</dbReference>
<organism evidence="1 2">
    <name type="scientific">Kingdonia uniflora</name>
    <dbReference type="NCBI Taxonomy" id="39325"/>
    <lineage>
        <taxon>Eukaryota</taxon>
        <taxon>Viridiplantae</taxon>
        <taxon>Streptophyta</taxon>
        <taxon>Embryophyta</taxon>
        <taxon>Tracheophyta</taxon>
        <taxon>Spermatophyta</taxon>
        <taxon>Magnoliopsida</taxon>
        <taxon>Ranunculales</taxon>
        <taxon>Circaeasteraceae</taxon>
        <taxon>Kingdonia</taxon>
    </lineage>
</organism>
<dbReference type="Pfam" id="PF04749">
    <property type="entry name" value="PLAC8"/>
    <property type="match status" value="1"/>
</dbReference>
<gene>
    <name evidence="1" type="ORF">GIB67_030221</name>
</gene>
<protein>
    <submittedName>
        <fullName evidence="1">Uncharacterized protein</fullName>
    </submittedName>
</protein>
<evidence type="ECO:0000313" key="1">
    <source>
        <dbReference type="EMBL" id="KAF6156218.1"/>
    </source>
</evidence>